<dbReference type="Proteomes" id="UP000824120">
    <property type="component" value="Chromosome 2"/>
</dbReference>
<keyword evidence="5" id="KW-1185">Reference proteome</keyword>
<evidence type="ECO:0000256" key="1">
    <source>
        <dbReference type="ARBA" id="ARBA00023175"/>
    </source>
</evidence>
<gene>
    <name evidence="4" type="ORF">H5410_011507</name>
</gene>
<comment type="caution">
    <text evidence="4">The sequence shown here is derived from an EMBL/GenBank/DDBJ whole genome shotgun (WGS) entry which is preliminary data.</text>
</comment>
<dbReference type="InterPro" id="IPR001752">
    <property type="entry name" value="Kinesin_motor_dom"/>
</dbReference>
<accession>A0A9J6APN2</accession>
<dbReference type="PROSITE" id="PS50067">
    <property type="entry name" value="KINESIN_MOTOR_2"/>
    <property type="match status" value="1"/>
</dbReference>
<dbReference type="GO" id="GO:0005524">
    <property type="term" value="F:ATP binding"/>
    <property type="evidence" value="ECO:0007669"/>
    <property type="project" value="InterPro"/>
</dbReference>
<dbReference type="GO" id="GO:0008017">
    <property type="term" value="F:microtubule binding"/>
    <property type="evidence" value="ECO:0007669"/>
    <property type="project" value="InterPro"/>
</dbReference>
<evidence type="ECO:0000313" key="4">
    <source>
        <dbReference type="EMBL" id="KAG5626289.1"/>
    </source>
</evidence>
<dbReference type="Pfam" id="PF00225">
    <property type="entry name" value="Kinesin"/>
    <property type="match status" value="1"/>
</dbReference>
<dbReference type="Gene3D" id="3.40.850.10">
    <property type="entry name" value="Kinesin motor domain"/>
    <property type="match status" value="1"/>
</dbReference>
<dbReference type="InterPro" id="IPR036961">
    <property type="entry name" value="Kinesin_motor_dom_sf"/>
</dbReference>
<dbReference type="GO" id="GO:0003777">
    <property type="term" value="F:microtubule motor activity"/>
    <property type="evidence" value="ECO:0007669"/>
    <property type="project" value="InterPro"/>
</dbReference>
<dbReference type="PANTHER" id="PTHR47969">
    <property type="entry name" value="CHROMOSOME-ASSOCIATED KINESIN KIF4A-RELATED"/>
    <property type="match status" value="1"/>
</dbReference>
<sequence length="156" mass="17512">MVDLGGSEFLLKTGATGQTLDEGRGINLSLSALGDVIAALGRKKERSRSLYIAHTKRMLERQHAPVPLQREQEQRNAIENSQKQSSLFCIVSDDLAAYPYLLFCIPLVIKEANRKRIAEQMKEAEEGCTELGTQIQKADFLLSENRRQNISHLKSQ</sequence>
<dbReference type="OrthoDB" id="354419at2759"/>
<dbReference type="InterPro" id="IPR027640">
    <property type="entry name" value="Kinesin-like_fam"/>
</dbReference>
<feature type="domain" description="Kinesin motor" evidence="3">
    <location>
        <begin position="1"/>
        <end position="67"/>
    </location>
</feature>
<keyword evidence="1" id="KW-0505">Motor protein</keyword>
<dbReference type="InterPro" id="IPR027417">
    <property type="entry name" value="P-loop_NTPase"/>
</dbReference>
<organism evidence="4 5">
    <name type="scientific">Solanum commersonii</name>
    <name type="common">Commerson's wild potato</name>
    <name type="synonym">Commerson's nightshade</name>
    <dbReference type="NCBI Taxonomy" id="4109"/>
    <lineage>
        <taxon>Eukaryota</taxon>
        <taxon>Viridiplantae</taxon>
        <taxon>Streptophyta</taxon>
        <taxon>Embryophyta</taxon>
        <taxon>Tracheophyta</taxon>
        <taxon>Spermatophyta</taxon>
        <taxon>Magnoliopsida</taxon>
        <taxon>eudicotyledons</taxon>
        <taxon>Gunneridae</taxon>
        <taxon>Pentapetalae</taxon>
        <taxon>asterids</taxon>
        <taxon>lamiids</taxon>
        <taxon>Solanales</taxon>
        <taxon>Solanaceae</taxon>
        <taxon>Solanoideae</taxon>
        <taxon>Solaneae</taxon>
        <taxon>Solanum</taxon>
    </lineage>
</organism>
<evidence type="ECO:0000313" key="5">
    <source>
        <dbReference type="Proteomes" id="UP000824120"/>
    </source>
</evidence>
<protein>
    <recommendedName>
        <fullName evidence="3">Kinesin motor domain-containing protein</fullName>
    </recommendedName>
</protein>
<name>A0A9J6APN2_SOLCO</name>
<dbReference type="SUPFAM" id="SSF52540">
    <property type="entry name" value="P-loop containing nucleoside triphosphate hydrolases"/>
    <property type="match status" value="1"/>
</dbReference>
<dbReference type="AlphaFoldDB" id="A0A9J6APN2"/>
<evidence type="ECO:0000259" key="3">
    <source>
        <dbReference type="PROSITE" id="PS50067"/>
    </source>
</evidence>
<comment type="similarity">
    <text evidence="2">Belongs to the TRAFAC class myosin-kinesin ATPase superfamily. Kinesin family.</text>
</comment>
<proteinExistence type="inferred from homology"/>
<comment type="caution">
    <text evidence="2">Lacks conserved residue(s) required for the propagation of feature annotation.</text>
</comment>
<dbReference type="EMBL" id="JACXVP010000002">
    <property type="protein sequence ID" value="KAG5626289.1"/>
    <property type="molecule type" value="Genomic_DNA"/>
</dbReference>
<dbReference type="GO" id="GO:0007018">
    <property type="term" value="P:microtubule-based movement"/>
    <property type="evidence" value="ECO:0007669"/>
    <property type="project" value="InterPro"/>
</dbReference>
<evidence type="ECO:0000256" key="2">
    <source>
        <dbReference type="PROSITE-ProRule" id="PRU00283"/>
    </source>
</evidence>
<reference evidence="4 5" key="1">
    <citation type="submission" date="2020-09" db="EMBL/GenBank/DDBJ databases">
        <title>De no assembly of potato wild relative species, Solanum commersonii.</title>
        <authorList>
            <person name="Cho K."/>
        </authorList>
    </citation>
    <scope>NUCLEOTIDE SEQUENCE [LARGE SCALE GENOMIC DNA]</scope>
    <source>
        <strain evidence="4">LZ3.2</strain>
        <tissue evidence="4">Leaf</tissue>
    </source>
</reference>